<feature type="region of interest" description="Disordered" evidence="12">
    <location>
        <begin position="628"/>
        <end position="659"/>
    </location>
</feature>
<comment type="catalytic activity">
    <reaction evidence="11">
        <text>A + NADH + H(+) = AH2 + NAD(+)</text>
        <dbReference type="Rhea" id="RHEA:11356"/>
        <dbReference type="ChEBI" id="CHEBI:13193"/>
        <dbReference type="ChEBI" id="CHEBI:15378"/>
        <dbReference type="ChEBI" id="CHEBI:17499"/>
        <dbReference type="ChEBI" id="CHEBI:57540"/>
        <dbReference type="ChEBI" id="CHEBI:57945"/>
    </reaction>
</comment>
<keyword evidence="17" id="KW-1185">Reference proteome</keyword>
<keyword evidence="5" id="KW-0053">Apoptosis</keyword>
<dbReference type="Gene3D" id="3.30.390.30">
    <property type="match status" value="1"/>
</dbReference>
<evidence type="ECO:0000256" key="10">
    <source>
        <dbReference type="ARBA" id="ARBA00023128"/>
    </source>
</evidence>
<feature type="compositionally biased region" description="Polar residues" evidence="12">
    <location>
        <begin position="167"/>
        <end position="177"/>
    </location>
</feature>
<dbReference type="PRINTS" id="PR00368">
    <property type="entry name" value="FADPNR"/>
</dbReference>
<dbReference type="OrthoDB" id="6029at2759"/>
<dbReference type="GO" id="GO:0005739">
    <property type="term" value="C:mitochondrion"/>
    <property type="evidence" value="ECO:0007669"/>
    <property type="project" value="UniProtKB-SubCell"/>
</dbReference>
<dbReference type="Pfam" id="PF14721">
    <property type="entry name" value="AIF_C"/>
    <property type="match status" value="1"/>
</dbReference>
<dbReference type="InterPro" id="IPR029324">
    <property type="entry name" value="AIF_C"/>
</dbReference>
<keyword evidence="10" id="KW-0496">Mitochondrion</keyword>
<sequence length="719" mass="79665">MLRSGKFCTEILEYFQYSGVFLRPNLRAQPQYFIRLYDSGTDDGKDGTMKIVRPYLNIRTYTTNSKGAKGGSCKSPETTKAMEEHVKCKDTDTSKQTQRECTQSKVTGPPKEPSEKECKPVMPITPQKADIKPAAEYKSQSPVGQPPVSKLIPSEQESSKPHKMKNVIQQDSPGDTSGKQKKYGRQLIGGLLLLASAFAAYFTVFTKEDAEGKRVKFGGKNVPKSKKPRKIIKFPAESKDIPNTVPYLLIGGGTASFAAFRAIKTADPTAKVLVIDNEGYYPYMRPPLSKEMWFNDDVEATKKLRFKQWNGSERSLFYEPEDFYVDCTELATRPNGGVAIARGWTVKKLNALERKAILEDGYEISYKKCLIATGSTALNLPLFEDSSQDVKEKVTLFRGIFDFEELEDVIESGSKSVAVIGGGFLGSELACSIARQFYKTGLTVHQIFPESGNMGKVLPEYLSLWTANKLKEEGVNVITNAEVEDVKNIKDQLVLSLNNGSKIKADHVIVAVGAYPNTDLARSSDLELDEEHGGFLVNAELMARTDIWSAGDCTCFYDVKLGRRRVEHHDHAVVSGRLAGENMTGAGKPYLHQSMFWSDLSPDVGYEAIGIVDSALSTVGVFAKGTDSDVPKTVTDESNEAKTEAEPQPESPASGVLELPKHGNNYGKGVIFYLRDDIIVGIVMWNLFNRMSVARQILKEEKKYSDLNEVAKLFNIHDE</sequence>
<protein>
    <submittedName>
        <fullName evidence="16">Apoptosis-inducing factor 1, mitochondrial</fullName>
    </submittedName>
</protein>
<keyword evidence="6" id="KW-0274">FAD</keyword>
<dbReference type="AlphaFoldDB" id="A0A067QGR8"/>
<dbReference type="Proteomes" id="UP000027135">
    <property type="component" value="Unassembled WGS sequence"/>
</dbReference>
<evidence type="ECO:0000256" key="13">
    <source>
        <dbReference type="SAM" id="Phobius"/>
    </source>
</evidence>
<evidence type="ECO:0000256" key="11">
    <source>
        <dbReference type="ARBA" id="ARBA00047786"/>
    </source>
</evidence>
<evidence type="ECO:0000256" key="8">
    <source>
        <dbReference type="ARBA" id="ARBA00023002"/>
    </source>
</evidence>
<feature type="compositionally biased region" description="Basic and acidic residues" evidence="12">
    <location>
        <begin position="80"/>
        <end position="93"/>
    </location>
</feature>
<evidence type="ECO:0000313" key="17">
    <source>
        <dbReference type="Proteomes" id="UP000027135"/>
    </source>
</evidence>
<dbReference type="OMA" id="RSIFFEH"/>
<proteinExistence type="inferred from homology"/>
<name>A0A067QGR8_ZOONE</name>
<dbReference type="GO" id="GO:0016174">
    <property type="term" value="F:NAD(P)H oxidase H2O2-forming activity"/>
    <property type="evidence" value="ECO:0007669"/>
    <property type="project" value="TreeGrafter"/>
</dbReference>
<keyword evidence="13" id="KW-0472">Membrane</keyword>
<feature type="region of interest" description="Disordered" evidence="12">
    <location>
        <begin position="66"/>
        <end position="181"/>
    </location>
</feature>
<dbReference type="GO" id="GO:0071949">
    <property type="term" value="F:FAD binding"/>
    <property type="evidence" value="ECO:0007669"/>
    <property type="project" value="TreeGrafter"/>
</dbReference>
<dbReference type="PRINTS" id="PR00411">
    <property type="entry name" value="PNDRDTASEI"/>
</dbReference>
<dbReference type="PANTHER" id="PTHR43557:SF4">
    <property type="entry name" value="APOPTOSIS-INDUCING FACTOR 1, MITOCHONDRIAL"/>
    <property type="match status" value="1"/>
</dbReference>
<evidence type="ECO:0000256" key="4">
    <source>
        <dbReference type="ARBA" id="ARBA00022630"/>
    </source>
</evidence>
<evidence type="ECO:0000259" key="15">
    <source>
        <dbReference type="Pfam" id="PF14721"/>
    </source>
</evidence>
<dbReference type="FunCoup" id="A0A067QGR8">
    <property type="interactions" value="1185"/>
</dbReference>
<dbReference type="SMART" id="SM01353">
    <property type="entry name" value="AIF_C"/>
    <property type="match status" value="1"/>
</dbReference>
<keyword evidence="7" id="KW-0809">Transit peptide</keyword>
<dbReference type="EMBL" id="KK853449">
    <property type="protein sequence ID" value="KDR07550.1"/>
    <property type="molecule type" value="Genomic_DNA"/>
</dbReference>
<evidence type="ECO:0000256" key="7">
    <source>
        <dbReference type="ARBA" id="ARBA00022946"/>
    </source>
</evidence>
<evidence type="ECO:0000256" key="6">
    <source>
        <dbReference type="ARBA" id="ARBA00022827"/>
    </source>
</evidence>
<feature type="domain" description="FAD/NAD(P)-binding" evidence="14">
    <location>
        <begin position="248"/>
        <end position="575"/>
    </location>
</feature>
<dbReference type="InterPro" id="IPR036188">
    <property type="entry name" value="FAD/NAD-bd_sf"/>
</dbReference>
<reference evidence="16 17" key="1">
    <citation type="journal article" date="2014" name="Nat. Commun.">
        <title>Molecular traces of alternative social organization in a termite genome.</title>
        <authorList>
            <person name="Terrapon N."/>
            <person name="Li C."/>
            <person name="Robertson H.M."/>
            <person name="Ji L."/>
            <person name="Meng X."/>
            <person name="Booth W."/>
            <person name="Chen Z."/>
            <person name="Childers C.P."/>
            <person name="Glastad K.M."/>
            <person name="Gokhale K."/>
            <person name="Gowin J."/>
            <person name="Gronenberg W."/>
            <person name="Hermansen R.A."/>
            <person name="Hu H."/>
            <person name="Hunt B.G."/>
            <person name="Huylmans A.K."/>
            <person name="Khalil S.M."/>
            <person name="Mitchell R.D."/>
            <person name="Munoz-Torres M.C."/>
            <person name="Mustard J.A."/>
            <person name="Pan H."/>
            <person name="Reese J.T."/>
            <person name="Scharf M.E."/>
            <person name="Sun F."/>
            <person name="Vogel H."/>
            <person name="Xiao J."/>
            <person name="Yang W."/>
            <person name="Yang Z."/>
            <person name="Yang Z."/>
            <person name="Zhou J."/>
            <person name="Zhu J."/>
            <person name="Brent C.S."/>
            <person name="Elsik C.G."/>
            <person name="Goodisman M.A."/>
            <person name="Liberles D.A."/>
            <person name="Roe R.M."/>
            <person name="Vargo E.L."/>
            <person name="Vilcinskas A."/>
            <person name="Wang J."/>
            <person name="Bornberg-Bauer E."/>
            <person name="Korb J."/>
            <person name="Zhang G."/>
            <person name="Liebig J."/>
        </authorList>
    </citation>
    <scope>NUCLEOTIDE SEQUENCE [LARGE SCALE GENOMIC DNA]</scope>
    <source>
        <tissue evidence="16">Whole organism</tissue>
    </source>
</reference>
<feature type="compositionally biased region" description="Polar residues" evidence="12">
    <location>
        <begin position="94"/>
        <end position="106"/>
    </location>
</feature>
<dbReference type="SUPFAM" id="SSF51905">
    <property type="entry name" value="FAD/NAD(P)-binding domain"/>
    <property type="match status" value="1"/>
</dbReference>
<dbReference type="Pfam" id="PF07992">
    <property type="entry name" value="Pyr_redox_2"/>
    <property type="match status" value="1"/>
</dbReference>
<evidence type="ECO:0000256" key="1">
    <source>
        <dbReference type="ARBA" id="ARBA00001974"/>
    </source>
</evidence>
<feature type="domain" description="Mitochondrial apoptosis-inducing factor C-terminal" evidence="15">
    <location>
        <begin position="579"/>
        <end position="700"/>
    </location>
</feature>
<dbReference type="SUPFAM" id="SSF55424">
    <property type="entry name" value="FAD/NAD-linked reductases, dimerisation (C-terminal) domain"/>
    <property type="match status" value="1"/>
</dbReference>
<keyword evidence="4" id="KW-0285">Flavoprotein</keyword>
<keyword evidence="9" id="KW-0520">NAD</keyword>
<comment type="subcellular location">
    <subcellularLocation>
        <location evidence="2">Mitochondrion</location>
    </subcellularLocation>
</comment>
<evidence type="ECO:0000256" key="2">
    <source>
        <dbReference type="ARBA" id="ARBA00004173"/>
    </source>
</evidence>
<evidence type="ECO:0000313" key="16">
    <source>
        <dbReference type="EMBL" id="KDR07550.1"/>
    </source>
</evidence>
<evidence type="ECO:0000256" key="5">
    <source>
        <dbReference type="ARBA" id="ARBA00022703"/>
    </source>
</evidence>
<feature type="transmembrane region" description="Helical" evidence="13">
    <location>
        <begin position="187"/>
        <end position="205"/>
    </location>
</feature>
<dbReference type="InterPro" id="IPR050446">
    <property type="entry name" value="FAD-oxidoreductase/Apoptosis"/>
</dbReference>
<dbReference type="STRING" id="136037.A0A067QGR8"/>
<comment type="similarity">
    <text evidence="3">Belongs to the FAD-dependent oxidoreductase family.</text>
</comment>
<dbReference type="Gene3D" id="3.50.50.60">
    <property type="entry name" value="FAD/NAD(P)-binding domain"/>
    <property type="match status" value="2"/>
</dbReference>
<comment type="cofactor">
    <cofactor evidence="1">
        <name>FAD</name>
        <dbReference type="ChEBI" id="CHEBI:57692"/>
    </cofactor>
</comment>
<dbReference type="InterPro" id="IPR016156">
    <property type="entry name" value="FAD/NAD-linked_Rdtase_dimer_sf"/>
</dbReference>
<evidence type="ECO:0000256" key="3">
    <source>
        <dbReference type="ARBA" id="ARBA00006442"/>
    </source>
</evidence>
<evidence type="ECO:0000259" key="14">
    <source>
        <dbReference type="Pfam" id="PF07992"/>
    </source>
</evidence>
<organism evidence="16 17">
    <name type="scientific">Zootermopsis nevadensis</name>
    <name type="common">Dampwood termite</name>
    <dbReference type="NCBI Taxonomy" id="136037"/>
    <lineage>
        <taxon>Eukaryota</taxon>
        <taxon>Metazoa</taxon>
        <taxon>Ecdysozoa</taxon>
        <taxon>Arthropoda</taxon>
        <taxon>Hexapoda</taxon>
        <taxon>Insecta</taxon>
        <taxon>Pterygota</taxon>
        <taxon>Neoptera</taxon>
        <taxon>Polyneoptera</taxon>
        <taxon>Dictyoptera</taxon>
        <taxon>Blattodea</taxon>
        <taxon>Blattoidea</taxon>
        <taxon>Termitoidae</taxon>
        <taxon>Termopsidae</taxon>
        <taxon>Zootermopsis</taxon>
    </lineage>
</organism>
<accession>A0A067QGR8</accession>
<keyword evidence="13" id="KW-1133">Transmembrane helix</keyword>
<dbReference type="GO" id="GO:0046983">
    <property type="term" value="F:protein dimerization activity"/>
    <property type="evidence" value="ECO:0007669"/>
    <property type="project" value="InterPro"/>
</dbReference>
<keyword evidence="13" id="KW-0812">Transmembrane</keyword>
<evidence type="ECO:0000256" key="12">
    <source>
        <dbReference type="SAM" id="MobiDB-lite"/>
    </source>
</evidence>
<dbReference type="eggNOG" id="KOG1346">
    <property type="taxonomic scope" value="Eukaryota"/>
</dbReference>
<dbReference type="PANTHER" id="PTHR43557">
    <property type="entry name" value="APOPTOSIS-INDUCING FACTOR 1"/>
    <property type="match status" value="1"/>
</dbReference>
<dbReference type="GO" id="GO:0006915">
    <property type="term" value="P:apoptotic process"/>
    <property type="evidence" value="ECO:0007669"/>
    <property type="project" value="UniProtKB-KW"/>
</dbReference>
<dbReference type="InParanoid" id="A0A067QGR8"/>
<evidence type="ECO:0000256" key="9">
    <source>
        <dbReference type="ARBA" id="ARBA00023027"/>
    </source>
</evidence>
<dbReference type="InterPro" id="IPR023753">
    <property type="entry name" value="FAD/NAD-binding_dom"/>
</dbReference>
<gene>
    <name evidence="16" type="ORF">L798_02940</name>
</gene>
<keyword evidence="8" id="KW-0560">Oxidoreductase</keyword>
<dbReference type="GO" id="GO:0033108">
    <property type="term" value="P:mitochondrial respiratory chain complex assembly"/>
    <property type="evidence" value="ECO:0007669"/>
    <property type="project" value="TreeGrafter"/>
</dbReference>